<evidence type="ECO:0000313" key="2">
    <source>
        <dbReference type="EMBL" id="VDM17284.1"/>
    </source>
</evidence>
<sequence length="617" mass="70023">MPCQDLNGLNSMVKAPEGTIFPSSLHKRESKHTQCHSFPHEITELSYFNGVGDPSSSSDSFRRFNGAGLGSDPSHNNCSTNCPHSEWCLSLEKELVKVRQNLTKAKMINVSSDQKMIENEALKDEIRLLRVRLEGVENTLQVQKKTTASVHKRSSHRDGDATESCSTRNRLLQAWRYQVIRLLMERVAQEEVFARAKKDTDDLLNTQKEQITELETLNQALNCKLEAQSPVLNSNFRKVEDYSKEIQTSNNSNTCLNECTKSALTRLHADLIAMNEQWNRVFTDDGNTDSSPLMQRLRRLERRIQYVSGRLPMVRVLLSQKRVERMSCGVQVYGTLRLPPINAALPTNVEDLKEMVLAAQNELALAIADRDLIAKRLIMDAQDSDEKLSDLRRTHSHEISLLKRRLEEAEKSLGEKTLDLERAKERVSALEAEHKRFVTEITEEKVKLETELTDTKSDLTKALISVRRAERKAMQATSEKEAQNTAILPTFPTRRLTYDSSLPSTKQISALELEYSEKMAKLKKAQCEASRESLFRPPLPPLNRPAYLTPGEAFIHHDLPIHFALENGEKKAISCHKTIKPTKHEGSVLESLPGDQLESIRETLNKLANLAKQLEQQ</sequence>
<keyword evidence="3" id="KW-1185">Reference proteome</keyword>
<protein>
    <submittedName>
        <fullName evidence="4">Coiled-coil alpha-helical rod protein 1</fullName>
    </submittedName>
</protein>
<proteinExistence type="predicted"/>
<organism evidence="4">
    <name type="scientific">Hydatigena taeniaeformis</name>
    <name type="common">Feline tapeworm</name>
    <name type="synonym">Taenia taeniaeformis</name>
    <dbReference type="NCBI Taxonomy" id="6205"/>
    <lineage>
        <taxon>Eukaryota</taxon>
        <taxon>Metazoa</taxon>
        <taxon>Spiralia</taxon>
        <taxon>Lophotrochozoa</taxon>
        <taxon>Platyhelminthes</taxon>
        <taxon>Cestoda</taxon>
        <taxon>Eucestoda</taxon>
        <taxon>Cyclophyllidea</taxon>
        <taxon>Taeniidae</taxon>
        <taxon>Hydatigera</taxon>
    </lineage>
</organism>
<dbReference type="STRING" id="6205.A0A158RDM8"/>
<evidence type="ECO:0000313" key="3">
    <source>
        <dbReference type="Proteomes" id="UP000274429"/>
    </source>
</evidence>
<dbReference type="WBParaSite" id="TTAC_0000099501-mRNA-1">
    <property type="protein sequence ID" value="TTAC_0000099501-mRNA-1"/>
    <property type="gene ID" value="TTAC_0000099501"/>
</dbReference>
<keyword evidence="1" id="KW-0175">Coiled coil</keyword>
<accession>A0A158RDM8</accession>
<dbReference type="EMBL" id="UYWX01000151">
    <property type="protein sequence ID" value="VDM17284.1"/>
    <property type="molecule type" value="Genomic_DNA"/>
</dbReference>
<evidence type="ECO:0000313" key="4">
    <source>
        <dbReference type="WBParaSite" id="TTAC_0000099501-mRNA-1"/>
    </source>
</evidence>
<dbReference type="AlphaFoldDB" id="A0A158RDM8"/>
<reference evidence="2 3" key="2">
    <citation type="submission" date="2018-11" db="EMBL/GenBank/DDBJ databases">
        <authorList>
            <consortium name="Pathogen Informatics"/>
        </authorList>
    </citation>
    <scope>NUCLEOTIDE SEQUENCE [LARGE SCALE GENOMIC DNA]</scope>
</reference>
<dbReference type="Proteomes" id="UP000274429">
    <property type="component" value="Unassembled WGS sequence"/>
</dbReference>
<reference evidence="4" key="1">
    <citation type="submission" date="2016-04" db="UniProtKB">
        <authorList>
            <consortium name="WormBaseParasite"/>
        </authorList>
    </citation>
    <scope>IDENTIFICATION</scope>
</reference>
<name>A0A158RDM8_HYDTA</name>
<dbReference type="OrthoDB" id="6253628at2759"/>
<evidence type="ECO:0000256" key="1">
    <source>
        <dbReference type="SAM" id="Coils"/>
    </source>
</evidence>
<gene>
    <name evidence="2" type="ORF">TTAC_LOCUS996</name>
</gene>
<feature type="coiled-coil region" evidence="1">
    <location>
        <begin position="349"/>
        <end position="528"/>
    </location>
</feature>